<reference evidence="2" key="1">
    <citation type="journal article" date="2022" name="Microorganisms">
        <title>Antibiotic Susceptibility, Resistance Gene Determinants and Corresponding Genomic Regions in Lactobacillus amylovorus Isolates Derived from Wild Boars and Domestic Pigs.</title>
        <authorList>
            <person name="Moravkova M."/>
            <person name="Kostovova I."/>
            <person name="Kavanova K."/>
            <person name="Pechar R."/>
            <person name="Stanek S."/>
            <person name="Brychta A."/>
            <person name="Zeman M."/>
            <person name="Kubasova T."/>
        </authorList>
    </citation>
    <scope>NUCLEOTIDE SEQUENCE</scope>
    <source>
        <strain evidence="2">M597B</strain>
    </source>
</reference>
<comment type="caution">
    <text evidence="2">The sequence shown here is derived from an EMBL/GenBank/DDBJ whole genome shotgun (WGS) entry which is preliminary data.</text>
</comment>
<dbReference type="InterPro" id="IPR023809">
    <property type="entry name" value="Thiopep_bacteriocin_synth_dom"/>
</dbReference>
<accession>A0AAW6BDD7</accession>
<name>A0AAW6BDD7_LACAM</name>
<dbReference type="AlphaFoldDB" id="A0AAW6BDD7"/>
<reference evidence="2" key="2">
    <citation type="submission" date="2022-10" db="EMBL/GenBank/DDBJ databases">
        <authorList>
            <person name="Kostovova I."/>
            <person name="Moravkova M."/>
            <person name="Pechar R."/>
        </authorList>
    </citation>
    <scope>NUCLEOTIDE SEQUENCE</scope>
    <source>
        <strain evidence="2">M597B</strain>
    </source>
</reference>
<dbReference type="Pfam" id="PF14028">
    <property type="entry name" value="Lant_dehydr_C"/>
    <property type="match status" value="1"/>
</dbReference>
<sequence>MWQADERILVKILKILNYLLNIKLINDFKLVNFRPEYSRYGGETLFNDALKAFESDSKLALKTINMQEEKIKLLTILSAAYTLEKAKVDFEYLAKFILTKDQRISKHSSIVSQLINFEKSYIFNDQNIDNYVDPILKYLEKVKEKYNNCKPKYYSVVISLLHMHFNRFLKPTKKEEYQLNLNILEYEKVKSDRKKYDQNRTRN</sequence>
<evidence type="ECO:0000313" key="3">
    <source>
        <dbReference type="Proteomes" id="UP001141961"/>
    </source>
</evidence>
<feature type="domain" description="Thiopeptide-type bacteriocin biosynthesis" evidence="1">
    <location>
        <begin position="9"/>
        <end position="178"/>
    </location>
</feature>
<dbReference type="Proteomes" id="UP001141961">
    <property type="component" value="Unassembled WGS sequence"/>
</dbReference>
<proteinExistence type="predicted"/>
<protein>
    <submittedName>
        <fullName evidence="2">Thiopeptide-type bacteriocin biosynthesis protein</fullName>
    </submittedName>
</protein>
<dbReference type="NCBIfam" id="TIGR03891">
    <property type="entry name" value="thiopep_ocin"/>
    <property type="match status" value="1"/>
</dbReference>
<gene>
    <name evidence="2" type="ORF">ODV14_09535</name>
</gene>
<evidence type="ECO:0000259" key="1">
    <source>
        <dbReference type="Pfam" id="PF14028"/>
    </source>
</evidence>
<organism evidence="2 3">
    <name type="scientific">Lactobacillus amylovorus</name>
    <dbReference type="NCBI Taxonomy" id="1604"/>
    <lineage>
        <taxon>Bacteria</taxon>
        <taxon>Bacillati</taxon>
        <taxon>Bacillota</taxon>
        <taxon>Bacilli</taxon>
        <taxon>Lactobacillales</taxon>
        <taxon>Lactobacillaceae</taxon>
        <taxon>Lactobacillus</taxon>
    </lineage>
</organism>
<dbReference type="EMBL" id="JAOTHD010000039">
    <property type="protein sequence ID" value="MDB6247537.1"/>
    <property type="molecule type" value="Genomic_DNA"/>
</dbReference>
<evidence type="ECO:0000313" key="2">
    <source>
        <dbReference type="EMBL" id="MDB6247537.1"/>
    </source>
</evidence>